<sequence>MKTSPQYLTTAFLHLDILEDQYAINGYYATALKYVLTAMGWSTYELCASALLCLSILPLYDMSSYPKEQVTTIPLHQPSMIGVDSTYPKNEGCRGFTTSRRRWFGTRERTAFESTKSRNSLEPGLMIAAARSALVPPLHDFKYLRYAGVLLEDPGLQVPIVKDDSEADVFQSLSNSSRTKTVPRPPLALEMNDRRRNGAPSIKVETNLFSKLMISFLN</sequence>
<keyword evidence="2" id="KW-1185">Reference proteome</keyword>
<comment type="caution">
    <text evidence="1">The sequence shown here is derived from an EMBL/GenBank/DDBJ whole genome shotgun (WGS) entry which is preliminary data.</text>
</comment>
<dbReference type="Proteomes" id="UP001175228">
    <property type="component" value="Unassembled WGS sequence"/>
</dbReference>
<name>A0AA39Q1V5_9AGAR</name>
<dbReference type="EMBL" id="JAUEPU010000023">
    <property type="protein sequence ID" value="KAK0493836.1"/>
    <property type="molecule type" value="Genomic_DNA"/>
</dbReference>
<dbReference type="AlphaFoldDB" id="A0AA39Q1V5"/>
<evidence type="ECO:0000313" key="1">
    <source>
        <dbReference type="EMBL" id="KAK0493836.1"/>
    </source>
</evidence>
<organism evidence="1 2">
    <name type="scientific">Armillaria luteobubalina</name>
    <dbReference type="NCBI Taxonomy" id="153913"/>
    <lineage>
        <taxon>Eukaryota</taxon>
        <taxon>Fungi</taxon>
        <taxon>Dikarya</taxon>
        <taxon>Basidiomycota</taxon>
        <taxon>Agaricomycotina</taxon>
        <taxon>Agaricomycetes</taxon>
        <taxon>Agaricomycetidae</taxon>
        <taxon>Agaricales</taxon>
        <taxon>Marasmiineae</taxon>
        <taxon>Physalacriaceae</taxon>
        <taxon>Armillaria</taxon>
    </lineage>
</organism>
<reference evidence="1" key="1">
    <citation type="submission" date="2023-06" db="EMBL/GenBank/DDBJ databases">
        <authorList>
            <consortium name="Lawrence Berkeley National Laboratory"/>
            <person name="Ahrendt S."/>
            <person name="Sahu N."/>
            <person name="Indic B."/>
            <person name="Wong-Bajracharya J."/>
            <person name="Merenyi Z."/>
            <person name="Ke H.-M."/>
            <person name="Monk M."/>
            <person name="Kocsube S."/>
            <person name="Drula E."/>
            <person name="Lipzen A."/>
            <person name="Balint B."/>
            <person name="Henrissat B."/>
            <person name="Andreopoulos B."/>
            <person name="Martin F.M."/>
            <person name="Harder C.B."/>
            <person name="Rigling D."/>
            <person name="Ford K.L."/>
            <person name="Foster G.D."/>
            <person name="Pangilinan J."/>
            <person name="Papanicolaou A."/>
            <person name="Barry K."/>
            <person name="LaButti K."/>
            <person name="Viragh M."/>
            <person name="Koriabine M."/>
            <person name="Yan M."/>
            <person name="Riley R."/>
            <person name="Champramary S."/>
            <person name="Plett K.L."/>
            <person name="Tsai I.J."/>
            <person name="Slot J."/>
            <person name="Sipos G."/>
            <person name="Plett J."/>
            <person name="Nagy L.G."/>
            <person name="Grigoriev I.V."/>
        </authorList>
    </citation>
    <scope>NUCLEOTIDE SEQUENCE</scope>
    <source>
        <strain evidence="1">HWK02</strain>
    </source>
</reference>
<protein>
    <submittedName>
        <fullName evidence="1">Uncharacterized protein</fullName>
    </submittedName>
</protein>
<gene>
    <name evidence="1" type="ORF">EDD18DRAFT_1107808</name>
</gene>
<accession>A0AA39Q1V5</accession>
<evidence type="ECO:0000313" key="2">
    <source>
        <dbReference type="Proteomes" id="UP001175228"/>
    </source>
</evidence>
<proteinExistence type="predicted"/>